<dbReference type="Pfam" id="PF14372">
    <property type="entry name" value="hAT-like_RNase-H"/>
    <property type="match status" value="1"/>
</dbReference>
<feature type="domain" description="hAT-like transposase RNase-H fold" evidence="3">
    <location>
        <begin position="294"/>
        <end position="401"/>
    </location>
</feature>
<proteinExistence type="predicted"/>
<feature type="compositionally biased region" description="Low complexity" evidence="2">
    <location>
        <begin position="409"/>
        <end position="421"/>
    </location>
</feature>
<dbReference type="InterPro" id="IPR012337">
    <property type="entry name" value="RNaseH-like_sf"/>
</dbReference>
<evidence type="ECO:0000259" key="3">
    <source>
        <dbReference type="Pfam" id="PF14372"/>
    </source>
</evidence>
<sequence length="456" mass="51830">MGNCSQRAVSDGGGSVTVIATDSRNIMEEYYKSRRCSSLPITREKTLGYLVRQATIEIVEVYVTKKAAMKKIIENNKQRLSLTTDIRKLIISFKHVEDHKGQTICDTLMACLAEWSIKRIFCITVDNSTANSTAMTKFKKEMLRVYGSEALILKGEYLHLRCATHILNLVVKEGLTEIDSCVAAIRNGITYVRSSTHRLKSFDFRVETGKLQRGSLPLDVKTRWNSTYLMLDQALKFRIAFERMEAEDKPYNDYFLEKEDGKKRIGPAVRDDWEKVDRLVQILEIFYKSTLVLSASNYVAAHKLYNEIVSITRNLGALRYNDDALKNKAEAMLAKLGKYWDAFGEKVEMNRLVIVASVFDPRKKMKFAELCFERLYGKGTVEATHLSDSVYGIITDLYDEYTRNSLANNTGSGSSTTGLSTQSENAWSQSQSQSQDKGVSDFSERPVLRNGFLYYL</sequence>
<dbReference type="Proteomes" id="UP000682877">
    <property type="component" value="Chromosome 6"/>
</dbReference>
<dbReference type="InterPro" id="IPR025525">
    <property type="entry name" value="hAT-like_transposase_RNase-H"/>
</dbReference>
<feature type="region of interest" description="Disordered" evidence="2">
    <location>
        <begin position="409"/>
        <end position="442"/>
    </location>
</feature>
<evidence type="ECO:0000256" key="1">
    <source>
        <dbReference type="ARBA" id="ARBA00023125"/>
    </source>
</evidence>
<accession>A0A8S2AX14</accession>
<dbReference type="SUPFAM" id="SSF53098">
    <property type="entry name" value="Ribonuclease H-like"/>
    <property type="match status" value="1"/>
</dbReference>
<feature type="compositionally biased region" description="Polar residues" evidence="2">
    <location>
        <begin position="422"/>
        <end position="437"/>
    </location>
</feature>
<dbReference type="PANTHER" id="PTHR46481">
    <property type="entry name" value="ZINC FINGER BED DOMAIN-CONTAINING PROTEIN 4"/>
    <property type="match status" value="1"/>
</dbReference>
<protein>
    <recommendedName>
        <fullName evidence="3">hAT-like transposase RNase-H fold domain-containing protein</fullName>
    </recommendedName>
</protein>
<gene>
    <name evidence="4" type="ORF">AARE701A_LOCUS16652</name>
</gene>
<reference evidence="4" key="1">
    <citation type="submission" date="2021-01" db="EMBL/GenBank/DDBJ databases">
        <authorList>
            <person name="Bezrukov I."/>
        </authorList>
    </citation>
    <scope>NUCLEOTIDE SEQUENCE</scope>
</reference>
<dbReference type="InterPro" id="IPR052035">
    <property type="entry name" value="ZnF_BED_domain_contain"/>
</dbReference>
<organism evidence="4 5">
    <name type="scientific">Arabidopsis arenosa</name>
    <name type="common">Sand rock-cress</name>
    <name type="synonym">Cardaminopsis arenosa</name>
    <dbReference type="NCBI Taxonomy" id="38785"/>
    <lineage>
        <taxon>Eukaryota</taxon>
        <taxon>Viridiplantae</taxon>
        <taxon>Streptophyta</taxon>
        <taxon>Embryophyta</taxon>
        <taxon>Tracheophyta</taxon>
        <taxon>Spermatophyta</taxon>
        <taxon>Magnoliopsida</taxon>
        <taxon>eudicotyledons</taxon>
        <taxon>Gunneridae</taxon>
        <taxon>Pentapetalae</taxon>
        <taxon>rosids</taxon>
        <taxon>malvids</taxon>
        <taxon>Brassicales</taxon>
        <taxon>Brassicaceae</taxon>
        <taxon>Camelineae</taxon>
        <taxon>Arabidopsis</taxon>
    </lineage>
</organism>
<evidence type="ECO:0000256" key="2">
    <source>
        <dbReference type="SAM" id="MobiDB-lite"/>
    </source>
</evidence>
<dbReference type="AlphaFoldDB" id="A0A8S2AX14"/>
<evidence type="ECO:0000313" key="5">
    <source>
        <dbReference type="Proteomes" id="UP000682877"/>
    </source>
</evidence>
<evidence type="ECO:0000313" key="4">
    <source>
        <dbReference type="EMBL" id="CAE6132008.1"/>
    </source>
</evidence>
<dbReference type="EMBL" id="LR999456">
    <property type="protein sequence ID" value="CAE6132008.1"/>
    <property type="molecule type" value="Genomic_DNA"/>
</dbReference>
<keyword evidence="1" id="KW-0238">DNA-binding</keyword>
<name>A0A8S2AX14_ARAAE</name>
<dbReference type="PANTHER" id="PTHR46481:SF2">
    <property type="entry name" value="BED-TYPE DOMAIN-CONTAINING PROTEIN"/>
    <property type="match status" value="1"/>
</dbReference>
<dbReference type="GO" id="GO:0003677">
    <property type="term" value="F:DNA binding"/>
    <property type="evidence" value="ECO:0007669"/>
    <property type="project" value="UniProtKB-KW"/>
</dbReference>
<keyword evidence="5" id="KW-1185">Reference proteome</keyword>